<name>A0A553JT29_SHEHA</name>
<feature type="domain" description="Replication gene A protein-like" evidence="8">
    <location>
        <begin position="87"/>
        <end position="383"/>
    </location>
</feature>
<evidence type="ECO:0000256" key="3">
    <source>
        <dbReference type="ARBA" id="ARBA00022705"/>
    </source>
</evidence>
<keyword evidence="10" id="KW-1185">Reference proteome</keyword>
<evidence type="ECO:0000256" key="4">
    <source>
        <dbReference type="ARBA" id="ARBA00022722"/>
    </source>
</evidence>
<evidence type="ECO:0000313" key="10">
    <source>
        <dbReference type="Proteomes" id="UP000318126"/>
    </source>
</evidence>
<dbReference type="InterPro" id="IPR008766">
    <property type="entry name" value="Replication_gene_A-like"/>
</dbReference>
<dbReference type="EMBL" id="VKGK01000003">
    <property type="protein sequence ID" value="TRY15617.1"/>
    <property type="molecule type" value="Genomic_DNA"/>
</dbReference>
<evidence type="ECO:0000259" key="8">
    <source>
        <dbReference type="Pfam" id="PF05840"/>
    </source>
</evidence>
<reference evidence="10" key="1">
    <citation type="submission" date="2019-07" db="EMBL/GenBank/DDBJ databases">
        <title>Shewanella sp. YLB-08 draft genomic sequence.</title>
        <authorList>
            <person name="Yu L."/>
        </authorList>
    </citation>
    <scope>NUCLEOTIDE SEQUENCE [LARGE SCALE GENOMIC DNA]</scope>
    <source>
        <strain evidence="10">JCM 20706</strain>
    </source>
</reference>
<keyword evidence="6" id="KW-0378">Hydrolase</keyword>
<evidence type="ECO:0000256" key="7">
    <source>
        <dbReference type="SAM" id="MobiDB-lite"/>
    </source>
</evidence>
<gene>
    <name evidence="9" type="ORF">FN961_03845</name>
</gene>
<evidence type="ECO:0000313" key="9">
    <source>
        <dbReference type="EMBL" id="TRY15617.1"/>
    </source>
</evidence>
<protein>
    <submittedName>
        <fullName evidence="9">Replication endonuclease</fullName>
    </submittedName>
</protein>
<comment type="similarity">
    <text evidence="2">Belongs to the phage GPA family.</text>
</comment>
<dbReference type="Proteomes" id="UP000318126">
    <property type="component" value="Unassembled WGS sequence"/>
</dbReference>
<evidence type="ECO:0000256" key="2">
    <source>
        <dbReference type="ARBA" id="ARBA00009260"/>
    </source>
</evidence>
<dbReference type="GO" id="GO:0004519">
    <property type="term" value="F:endonuclease activity"/>
    <property type="evidence" value="ECO:0007669"/>
    <property type="project" value="UniProtKB-KW"/>
</dbReference>
<dbReference type="GO" id="GO:0016787">
    <property type="term" value="F:hydrolase activity"/>
    <property type="evidence" value="ECO:0007669"/>
    <property type="project" value="UniProtKB-KW"/>
</dbReference>
<dbReference type="RefSeq" id="WP_143563229.1">
    <property type="nucleotide sequence ID" value="NZ_BMPL01000003.1"/>
</dbReference>
<sequence>MPEIHDHDIEWLDGKLYGLPSAHKNAILALYKKRPTRREANLSVLQLTKSIAQILGKDSHFYSINIEDKDHRANAKKHARRCIKIAANEHRQGLLKTYNAVVHYMRCYQIIPPKLPDTILTNLKDDTLTELEHAKVRGVLLRTNDESWWKPKLRKLHNRQIETISRMLNLVSKHKGIYASDITVSGFKKQWQSNQQLLEQTIATNEDGFSMSLAELSKLNVSNPAIRFAELMVRLRGFEDYAKEMGYSSVFLTMTTPSKYHRNFAKSGDENPNWNGATPLDGQDYLNRTFQRIRAALKRDNITPFGFRIAEPHHDGTPHWHLIYFIPTEQQQTLVDTFEQYCLEEDGDEHGAKKHRFKVMHMDPKKGSATGYVVKYISKNINGKGIEHDSYGKEAVTSAERIRVWASCWGIRQFQQIGGVGVTQWRELRRLPPQTDQSLDEFEAIRQAADNSDWNEYTSLMGGVFCKRNDQTVRPLYLQKRNRQPAHQQHTNFREAQIEPRDAEHHDPAIAPNTNPEIAESCSTTKIDSKAAPILSNPETCPVTSTEHETTTNEPVSKLASTCIEEESTYQEQQESACSLKRESVSKEYKTNRYGDELMTQLKGLIYLGVEIITRHHEWTLTLTHQPNAVNLESCQ</sequence>
<keyword evidence="3" id="KW-0235">DNA replication</keyword>
<keyword evidence="4" id="KW-0540">Nuclease</keyword>
<dbReference type="AlphaFoldDB" id="A0A553JT29"/>
<evidence type="ECO:0000256" key="5">
    <source>
        <dbReference type="ARBA" id="ARBA00022759"/>
    </source>
</evidence>
<dbReference type="GO" id="GO:0006260">
    <property type="term" value="P:DNA replication"/>
    <property type="evidence" value="ECO:0007669"/>
    <property type="project" value="UniProtKB-KW"/>
</dbReference>
<evidence type="ECO:0000256" key="1">
    <source>
        <dbReference type="ARBA" id="ARBA00003293"/>
    </source>
</evidence>
<evidence type="ECO:0000256" key="6">
    <source>
        <dbReference type="ARBA" id="ARBA00022801"/>
    </source>
</evidence>
<dbReference type="Pfam" id="PF05840">
    <property type="entry name" value="Phage_GPA"/>
    <property type="match status" value="1"/>
</dbReference>
<keyword evidence="5 9" id="KW-0255">Endonuclease</keyword>
<dbReference type="OrthoDB" id="5568266at2"/>
<feature type="region of interest" description="Disordered" evidence="7">
    <location>
        <begin position="529"/>
        <end position="556"/>
    </location>
</feature>
<organism evidence="9 10">
    <name type="scientific">Shewanella hanedai</name>
    <name type="common">Alteromonas hanedai</name>
    <dbReference type="NCBI Taxonomy" id="25"/>
    <lineage>
        <taxon>Bacteria</taxon>
        <taxon>Pseudomonadati</taxon>
        <taxon>Pseudomonadota</taxon>
        <taxon>Gammaproteobacteria</taxon>
        <taxon>Alteromonadales</taxon>
        <taxon>Shewanellaceae</taxon>
        <taxon>Shewanella</taxon>
    </lineage>
</organism>
<proteinExistence type="inferred from homology"/>
<accession>A0A553JT29</accession>
<comment type="function">
    <text evidence="1">Possible endonuclease which induces a single-strand cut and initiates DNA replication.</text>
</comment>
<comment type="caution">
    <text evidence="9">The sequence shown here is derived from an EMBL/GenBank/DDBJ whole genome shotgun (WGS) entry which is preliminary data.</text>
</comment>